<dbReference type="InterPro" id="IPR013154">
    <property type="entry name" value="ADH-like_N"/>
</dbReference>
<keyword evidence="1" id="KW-0560">Oxidoreductase</keyword>
<dbReference type="InterPro" id="IPR050129">
    <property type="entry name" value="Zn_alcohol_dh"/>
</dbReference>
<protein>
    <submittedName>
        <fullName evidence="4">Alcohol dehydrogenase, zinc-binding</fullName>
    </submittedName>
</protein>
<dbReference type="Pfam" id="PF00107">
    <property type="entry name" value="ADH_zinc_N"/>
    <property type="match status" value="1"/>
</dbReference>
<dbReference type="PANTHER" id="PTHR43401:SF2">
    <property type="entry name" value="L-THREONINE 3-DEHYDROGENASE"/>
    <property type="match status" value="1"/>
</dbReference>
<reference evidence="4" key="1">
    <citation type="submission" date="2010-07" db="EMBL/GenBank/DDBJ databases">
        <authorList>
            <consortium name="CONSOLIDER consortium CSD2007-00005"/>
            <person name="Guazzaroni M.-E."/>
            <person name="Richter M."/>
            <person name="Garcia-Salamanca A."/>
            <person name="Yarza P."/>
            <person name="Ferrer M."/>
        </authorList>
    </citation>
    <scope>NUCLEOTIDE SEQUENCE</scope>
</reference>
<evidence type="ECO:0000313" key="4">
    <source>
        <dbReference type="EMBL" id="EFK97390.1"/>
    </source>
</evidence>
<organism evidence="4">
    <name type="scientific">sediment metagenome</name>
    <dbReference type="NCBI Taxonomy" id="749907"/>
    <lineage>
        <taxon>unclassified sequences</taxon>
        <taxon>metagenomes</taxon>
        <taxon>ecological metagenomes</taxon>
    </lineage>
</organism>
<dbReference type="AlphaFoldDB" id="D9PGB7"/>
<dbReference type="Pfam" id="PF08240">
    <property type="entry name" value="ADH_N"/>
    <property type="match status" value="1"/>
</dbReference>
<dbReference type="Gene3D" id="3.40.50.720">
    <property type="entry name" value="NAD(P)-binding Rossmann-like Domain"/>
    <property type="match status" value="1"/>
</dbReference>
<dbReference type="InterPro" id="IPR036291">
    <property type="entry name" value="NAD(P)-bd_dom_sf"/>
</dbReference>
<feature type="domain" description="Alcohol dehydrogenase-like C-terminal" evidence="2">
    <location>
        <begin position="171"/>
        <end position="296"/>
    </location>
</feature>
<comment type="caution">
    <text evidence="4">The sequence shown here is derived from an EMBL/GenBank/DDBJ whole genome shotgun (WGS) entry which is preliminary data.</text>
</comment>
<dbReference type="PANTHER" id="PTHR43401">
    <property type="entry name" value="L-THREONINE 3-DEHYDROGENASE"/>
    <property type="match status" value="1"/>
</dbReference>
<evidence type="ECO:0000259" key="3">
    <source>
        <dbReference type="Pfam" id="PF08240"/>
    </source>
</evidence>
<dbReference type="EMBL" id="ADZX01000217">
    <property type="protein sequence ID" value="EFK97390.1"/>
    <property type="molecule type" value="Genomic_DNA"/>
</dbReference>
<evidence type="ECO:0000259" key="2">
    <source>
        <dbReference type="Pfam" id="PF00107"/>
    </source>
</evidence>
<proteinExistence type="predicted"/>
<feature type="domain" description="Alcohol dehydrogenase-like N-terminal" evidence="3">
    <location>
        <begin position="24"/>
        <end position="132"/>
    </location>
</feature>
<dbReference type="GO" id="GO:0016491">
    <property type="term" value="F:oxidoreductase activity"/>
    <property type="evidence" value="ECO:0007669"/>
    <property type="project" value="UniProtKB-KW"/>
</dbReference>
<reference evidence="4" key="2">
    <citation type="journal article" date="2011" name="Microb. Ecol.">
        <title>Taxonomic and Functional Metagenomic Profiling of the Microbial Community in the Anoxic Sediment of a Sub-saline Shallow Lake (Laguna de Carrizo, Central Spain).</title>
        <authorList>
            <person name="Ferrer M."/>
            <person name="Guazzaroni M.E."/>
            <person name="Richter M."/>
            <person name="Garcia-Salamanca A."/>
            <person name="Yarza P."/>
            <person name="Suarez-Suarez A."/>
            <person name="Solano J."/>
            <person name="Alcaide M."/>
            <person name="van Dillewijn P."/>
            <person name="Molina-Henares M.A."/>
            <person name="Lopez-Cortes N."/>
            <person name="Al-Ramahi Y."/>
            <person name="Guerrero C."/>
            <person name="Acosta A."/>
            <person name="de Eugenio L.I."/>
            <person name="Martinez V."/>
            <person name="Marques S."/>
            <person name="Rojo F."/>
            <person name="Santero E."/>
            <person name="Genilloud O."/>
            <person name="Perez-Perez J."/>
            <person name="Rossello-Mora R."/>
            <person name="Ramos J.L."/>
        </authorList>
    </citation>
    <scope>NUCLEOTIDE SEQUENCE</scope>
</reference>
<accession>D9PGB7</accession>
<dbReference type="InterPro" id="IPR013149">
    <property type="entry name" value="ADH-like_C"/>
</dbReference>
<dbReference type="Gene3D" id="3.90.180.10">
    <property type="entry name" value="Medium-chain alcohol dehydrogenases, catalytic domain"/>
    <property type="match status" value="1"/>
</dbReference>
<dbReference type="InterPro" id="IPR011032">
    <property type="entry name" value="GroES-like_sf"/>
</dbReference>
<dbReference type="SUPFAM" id="SSF51735">
    <property type="entry name" value="NAD(P)-binding Rossmann-fold domains"/>
    <property type="match status" value="1"/>
</dbReference>
<gene>
    <name evidence="4" type="ORF">LDC_0564</name>
</gene>
<name>D9PGB7_9ZZZZ</name>
<evidence type="ECO:0000256" key="1">
    <source>
        <dbReference type="ARBA" id="ARBA00023002"/>
    </source>
</evidence>
<dbReference type="SUPFAM" id="SSF50129">
    <property type="entry name" value="GroES-like"/>
    <property type="match status" value="1"/>
</dbReference>
<sequence length="340" mass="37057">MRKFVITEKGVGLFAEGPEPKPESGQVFCRPLCVGLCGTDRLIFLNQMPAAKYPRVPCHEIVAIVIKDYSTRNFPANTVVAVDPYKNCGKCHACLNNRPNCCRNNQTLGVQREGVLQERVVLDAERLYPIPQGIDPKLFCLVEPLALALHVAKRAGNVNSKWCLVAGTGNVGGLLVAVLAKLGAKVIAWDIDEEKLKKAKANGAAVLIMANKPTAEVEVMQITDNEGVSFAFDAAGQSATVELCIRLAAFAGKVVIVGHSKQISSICASDIVFKELDIFGSRNSFNQFPSAIEMLANDPVFWDNLISHRFPFEKAVDAFKLVANNLEPYTKVVIDFPEQA</sequence>